<dbReference type="eggNOG" id="KOG2256">
    <property type="taxonomic scope" value="Eukaryota"/>
</dbReference>
<dbReference type="RefSeq" id="XP_014154376.1">
    <property type="nucleotide sequence ID" value="XM_014298901.1"/>
</dbReference>
<sequence length="566" mass="63170">MEFGDDDEDDELDSEENLKEQMKALAKADPKFHDFLSKENPDLLDFGADNGSGEEGDSESEDGDNSASDNDSDQGQADADFGDSDDSEAEARALAEMNGDSGSDAHSDAQSDENDNDTTQKNKEVTRELVKEWNTQLSDKDEAVVLRALKQLVAAFAAAVRSGEALNEEDGSSNAKNKNKKRRRRNKHETGPQYTFIIDSSVHTATISLALRRVITTLNKYLDVTDTTTAPPTELPKVCKARELDSRGRPKSIPGSRRSKKRQQPQRAKKWTKVKNLVKSFISSVIYLLTASRASEMQAVVLRTLSGDGTARYVAAFPKFGKSLLTKCLELWAEGENHVRVRAFLVIRDLALSSSNAFLEMCIKGMYVSHVAHAKFVSEQTYPTVVFMENCVVEICSLDCHMSYRIAFTYIRQLGMHLRTAITSKKKESYASIYNWQYMRCLNAWARVINETYNTNDKENPLSMLVYPLTQILVGTIRLVPTARYYPMRLHCVKALNTLSTATHGHVPVASHLLEMLSSTHMKTRAKHTKGKAPQLQYVVKVPKSVLGTKMFQEVRLCSVGEASVV</sequence>
<keyword evidence="3" id="KW-0539">Nucleus</keyword>
<dbReference type="GO" id="GO:0005730">
    <property type="term" value="C:nucleolus"/>
    <property type="evidence" value="ECO:0007669"/>
    <property type="project" value="TreeGrafter"/>
</dbReference>
<organism evidence="5 6">
    <name type="scientific">Sphaeroforma arctica JP610</name>
    <dbReference type="NCBI Taxonomy" id="667725"/>
    <lineage>
        <taxon>Eukaryota</taxon>
        <taxon>Ichthyosporea</taxon>
        <taxon>Ichthyophonida</taxon>
        <taxon>Sphaeroforma</taxon>
    </lineage>
</organism>
<feature type="compositionally biased region" description="Acidic residues" evidence="4">
    <location>
        <begin position="1"/>
        <end position="15"/>
    </location>
</feature>
<feature type="region of interest" description="Disordered" evidence="4">
    <location>
        <begin position="232"/>
        <end position="269"/>
    </location>
</feature>
<feature type="region of interest" description="Disordered" evidence="4">
    <location>
        <begin position="1"/>
        <end position="122"/>
    </location>
</feature>
<feature type="compositionally biased region" description="Basic and acidic residues" evidence="4">
    <location>
        <begin position="16"/>
        <end position="41"/>
    </location>
</feature>
<dbReference type="InterPro" id="IPR005343">
    <property type="entry name" value="Noc2"/>
</dbReference>
<dbReference type="GO" id="GO:0030690">
    <property type="term" value="C:Noc1p-Noc2p complex"/>
    <property type="evidence" value="ECO:0007669"/>
    <property type="project" value="TreeGrafter"/>
</dbReference>
<dbReference type="GeneID" id="25907668"/>
<evidence type="ECO:0000313" key="5">
    <source>
        <dbReference type="EMBL" id="KNC80474.1"/>
    </source>
</evidence>
<evidence type="ECO:0000256" key="4">
    <source>
        <dbReference type="SAM" id="MobiDB-lite"/>
    </source>
</evidence>
<gene>
    <name evidence="5" type="ORF">SARC_07164</name>
</gene>
<evidence type="ECO:0000313" key="6">
    <source>
        <dbReference type="Proteomes" id="UP000054560"/>
    </source>
</evidence>
<evidence type="ECO:0000256" key="2">
    <source>
        <dbReference type="ARBA" id="ARBA00005907"/>
    </source>
</evidence>
<dbReference type="Pfam" id="PF03715">
    <property type="entry name" value="Noc2"/>
    <property type="match status" value="1"/>
</dbReference>
<dbReference type="PANTHER" id="PTHR12687">
    <property type="entry name" value="NUCLEOLAR COMPLEX 2 AND RAD4-RELATED"/>
    <property type="match status" value="1"/>
</dbReference>
<protein>
    <recommendedName>
        <fullName evidence="7">Nucleolar complex protein 2 homolog</fullName>
    </recommendedName>
</protein>
<dbReference type="AlphaFoldDB" id="A0A0L0FV09"/>
<feature type="compositionally biased region" description="Basic residues" evidence="4">
    <location>
        <begin position="257"/>
        <end position="269"/>
    </location>
</feature>
<dbReference type="GO" id="GO:0030691">
    <property type="term" value="C:Noc2p-Noc3p complex"/>
    <property type="evidence" value="ECO:0007669"/>
    <property type="project" value="TreeGrafter"/>
</dbReference>
<dbReference type="STRING" id="667725.A0A0L0FV09"/>
<evidence type="ECO:0000256" key="1">
    <source>
        <dbReference type="ARBA" id="ARBA00004123"/>
    </source>
</evidence>
<evidence type="ECO:0008006" key="7">
    <source>
        <dbReference type="Google" id="ProtNLM"/>
    </source>
</evidence>
<dbReference type="PANTHER" id="PTHR12687:SF4">
    <property type="entry name" value="NUCLEOLAR COMPLEX PROTEIN 2 HOMOLOG"/>
    <property type="match status" value="1"/>
</dbReference>
<feature type="compositionally biased region" description="Acidic residues" evidence="4">
    <location>
        <begin position="52"/>
        <end position="64"/>
    </location>
</feature>
<feature type="compositionally biased region" description="Low complexity" evidence="4">
    <location>
        <begin position="65"/>
        <end position="79"/>
    </location>
</feature>
<name>A0A0L0FV09_9EUKA</name>
<dbReference type="GO" id="GO:0042273">
    <property type="term" value="P:ribosomal large subunit biogenesis"/>
    <property type="evidence" value="ECO:0007669"/>
    <property type="project" value="TreeGrafter"/>
</dbReference>
<evidence type="ECO:0000256" key="3">
    <source>
        <dbReference type="ARBA" id="ARBA00023242"/>
    </source>
</evidence>
<accession>A0A0L0FV09</accession>
<dbReference type="OrthoDB" id="10266662at2759"/>
<reference evidence="5 6" key="1">
    <citation type="submission" date="2011-02" db="EMBL/GenBank/DDBJ databases">
        <title>The Genome Sequence of Sphaeroforma arctica JP610.</title>
        <authorList>
            <consortium name="The Broad Institute Genome Sequencing Platform"/>
            <person name="Russ C."/>
            <person name="Cuomo C."/>
            <person name="Young S.K."/>
            <person name="Zeng Q."/>
            <person name="Gargeya S."/>
            <person name="Alvarado L."/>
            <person name="Berlin A."/>
            <person name="Chapman S.B."/>
            <person name="Chen Z."/>
            <person name="Freedman E."/>
            <person name="Gellesch M."/>
            <person name="Goldberg J."/>
            <person name="Griggs A."/>
            <person name="Gujja S."/>
            <person name="Heilman E."/>
            <person name="Heiman D."/>
            <person name="Howarth C."/>
            <person name="Mehta T."/>
            <person name="Neiman D."/>
            <person name="Pearson M."/>
            <person name="Roberts A."/>
            <person name="Saif S."/>
            <person name="Shea T."/>
            <person name="Shenoy N."/>
            <person name="Sisk P."/>
            <person name="Stolte C."/>
            <person name="Sykes S."/>
            <person name="White J."/>
            <person name="Yandava C."/>
            <person name="Burger G."/>
            <person name="Gray M.W."/>
            <person name="Holland P.W.H."/>
            <person name="King N."/>
            <person name="Lang F.B.F."/>
            <person name="Roger A.J."/>
            <person name="Ruiz-Trillo I."/>
            <person name="Haas B."/>
            <person name="Nusbaum C."/>
            <person name="Birren B."/>
        </authorList>
    </citation>
    <scope>NUCLEOTIDE SEQUENCE [LARGE SCALE GENOMIC DNA]</scope>
    <source>
        <strain evidence="5 6">JP610</strain>
    </source>
</reference>
<dbReference type="Proteomes" id="UP000054560">
    <property type="component" value="Unassembled WGS sequence"/>
</dbReference>
<proteinExistence type="inferred from homology"/>
<feature type="region of interest" description="Disordered" evidence="4">
    <location>
        <begin position="163"/>
        <end position="189"/>
    </location>
</feature>
<feature type="compositionally biased region" description="Basic residues" evidence="4">
    <location>
        <begin position="177"/>
        <end position="187"/>
    </location>
</feature>
<keyword evidence="6" id="KW-1185">Reference proteome</keyword>
<dbReference type="EMBL" id="KQ242145">
    <property type="protein sequence ID" value="KNC80474.1"/>
    <property type="molecule type" value="Genomic_DNA"/>
</dbReference>
<dbReference type="GO" id="GO:0005654">
    <property type="term" value="C:nucleoplasm"/>
    <property type="evidence" value="ECO:0007669"/>
    <property type="project" value="TreeGrafter"/>
</dbReference>
<comment type="subcellular location">
    <subcellularLocation>
        <location evidence="1">Nucleus</location>
    </subcellularLocation>
</comment>
<comment type="similarity">
    <text evidence="2">Belongs to the NOC2 family.</text>
</comment>